<name>A0A8J7JYQ9_9CYAN</name>
<feature type="transmembrane region" description="Helical" evidence="1">
    <location>
        <begin position="332"/>
        <end position="358"/>
    </location>
</feature>
<dbReference type="Proteomes" id="UP000620559">
    <property type="component" value="Unassembled WGS sequence"/>
</dbReference>
<evidence type="ECO:0000256" key="1">
    <source>
        <dbReference type="SAM" id="Phobius"/>
    </source>
</evidence>
<keyword evidence="3" id="KW-1185">Reference proteome</keyword>
<dbReference type="AlphaFoldDB" id="A0A8J7JYQ9"/>
<sequence>MFSRYLQKSLTSVNRSRSQLIFWFSLSLAFAAFCGILMLKTALSSDYAVSDDVRQHVFWMQRFVNPMLFPDDLATDYFQSLSPLGYITFYRLLANIGVEPIFLSKILPLVLGLISTAYCFGISMQLLAIPTAAFLSTFLLNQNLWLASDLSSSTPRAFLYPFFLGFLYYLLRGSLLPLLFVIALLGLFYPSTLLVAIGILIVRLVSWKNGRLRLTRERQDYVFCITGLGVAFISLLPYFLWENEFGSMVTAAEARMMPEFLQNGRTEFFVDNPIDYWLFHKRSGFIPIQWYRGAVASPIKFLLHFPQIWTGLLLPILLSYPQRFTLVSHLKGIVILLQIFIVSFGLFLAAHAVLFKLYLPSRFPQHSLQIIMPIAGAIAVIIILDALLDWASNRTEQRQRQIITIAATVLLGVIIFLYPSYWRLKVTEFPHSGYVIGQAPKLYEFLSKQPENIIIASLAQEADNLPTFAQRSVLVSKQSALPYHLGYYRQILPRINDLLSAQYSQNATELKNFVKKYNVDFWLLEPTAFSPEYFATHKWLSQRQFEPKIKEITNSLEQGNIPALKKVLKKCSVLETQDLILLKAQCL</sequence>
<comment type="caution">
    <text evidence="2">The sequence shown here is derived from an EMBL/GenBank/DDBJ whole genome shotgun (WGS) entry which is preliminary data.</text>
</comment>
<feature type="transmembrane region" description="Helical" evidence="1">
    <location>
        <begin position="221"/>
        <end position="241"/>
    </location>
</feature>
<feature type="transmembrane region" description="Helical" evidence="1">
    <location>
        <begin position="177"/>
        <end position="201"/>
    </location>
</feature>
<feature type="transmembrane region" description="Helical" evidence="1">
    <location>
        <begin position="301"/>
        <end position="320"/>
    </location>
</feature>
<keyword evidence="1" id="KW-1133">Transmembrane helix</keyword>
<keyword evidence="1" id="KW-0472">Membrane</keyword>
<proteinExistence type="predicted"/>
<feature type="transmembrane region" description="Helical" evidence="1">
    <location>
        <begin position="370"/>
        <end position="390"/>
    </location>
</feature>
<gene>
    <name evidence="2" type="ORF">IQ247_03885</name>
</gene>
<evidence type="ECO:0000313" key="2">
    <source>
        <dbReference type="EMBL" id="MBE9211867.1"/>
    </source>
</evidence>
<evidence type="ECO:0000313" key="3">
    <source>
        <dbReference type="Proteomes" id="UP000620559"/>
    </source>
</evidence>
<keyword evidence="1" id="KW-0812">Transmembrane</keyword>
<feature type="transmembrane region" description="Helical" evidence="1">
    <location>
        <begin position="402"/>
        <end position="422"/>
    </location>
</feature>
<protein>
    <submittedName>
        <fullName evidence="2">Uncharacterized protein</fullName>
    </submittedName>
</protein>
<dbReference type="RefSeq" id="WP_193917252.1">
    <property type="nucleotide sequence ID" value="NZ_JADEWL010000008.1"/>
</dbReference>
<organism evidence="2 3">
    <name type="scientific">Plectonema cf. radiosum LEGE 06105</name>
    <dbReference type="NCBI Taxonomy" id="945769"/>
    <lineage>
        <taxon>Bacteria</taxon>
        <taxon>Bacillati</taxon>
        <taxon>Cyanobacteriota</taxon>
        <taxon>Cyanophyceae</taxon>
        <taxon>Oscillatoriophycideae</taxon>
        <taxon>Oscillatoriales</taxon>
        <taxon>Microcoleaceae</taxon>
        <taxon>Plectonema</taxon>
    </lineage>
</organism>
<dbReference type="EMBL" id="JADEWL010000008">
    <property type="protein sequence ID" value="MBE9211867.1"/>
    <property type="molecule type" value="Genomic_DNA"/>
</dbReference>
<accession>A0A8J7JYQ9</accession>
<feature type="transmembrane region" description="Helical" evidence="1">
    <location>
        <begin position="109"/>
        <end position="141"/>
    </location>
</feature>
<reference evidence="2" key="1">
    <citation type="submission" date="2020-10" db="EMBL/GenBank/DDBJ databases">
        <authorList>
            <person name="Castelo-Branco R."/>
            <person name="Eusebio N."/>
            <person name="Adriana R."/>
            <person name="Vieira A."/>
            <person name="Brugerolle De Fraissinette N."/>
            <person name="Rezende De Castro R."/>
            <person name="Schneider M.P."/>
            <person name="Vasconcelos V."/>
            <person name="Leao P.N."/>
        </authorList>
    </citation>
    <scope>NUCLEOTIDE SEQUENCE</scope>
    <source>
        <strain evidence="2">LEGE 06105</strain>
    </source>
</reference>
<feature type="transmembrane region" description="Helical" evidence="1">
    <location>
        <begin position="20"/>
        <end position="39"/>
    </location>
</feature>